<name>I3TYQ1_ENTFD</name>
<dbReference type="KEGG" id="efu:HMPREF0351_10265"/>
<dbReference type="EMBL" id="CP003583">
    <property type="protein sequence ID" value="AFK57889.1"/>
    <property type="molecule type" value="Genomic_DNA"/>
</dbReference>
<evidence type="ECO:0000313" key="1">
    <source>
        <dbReference type="EMBL" id="AFK57889.1"/>
    </source>
</evidence>
<keyword evidence="2" id="KW-1185">Reference proteome</keyword>
<evidence type="ECO:0000313" key="2">
    <source>
        <dbReference type="Proteomes" id="UP000005269"/>
    </source>
</evidence>
<proteinExistence type="predicted"/>
<sequence>MTYVRVGKKWNYACFILDLFNREILGYSCGEHKDAVLVKKHLAVSNNL</sequence>
<accession>I3TYQ1</accession>
<organism evidence="1 2">
    <name type="scientific">Enterococcus faecium (strain ATCC BAA-472 / TX0016 / DO)</name>
    <dbReference type="NCBI Taxonomy" id="333849"/>
    <lineage>
        <taxon>Bacteria</taxon>
        <taxon>Bacillati</taxon>
        <taxon>Bacillota</taxon>
        <taxon>Bacilli</taxon>
        <taxon>Lactobacillales</taxon>
        <taxon>Enterococcaceae</taxon>
        <taxon>Enterococcus</taxon>
    </lineage>
</organism>
<gene>
    <name evidence="1" type="ORF">HMPREF0351_10265</name>
</gene>
<protein>
    <submittedName>
        <fullName evidence="1">ISSdy1 transposase</fullName>
    </submittedName>
</protein>
<reference evidence="1 2" key="1">
    <citation type="journal article" date="2012" name="BMC Microbiol.">
        <title>Complete genome sequence of Enterococcus faecium strain TX16 and comparative genomic analysis of Enterococcus faecium genomes.</title>
        <authorList>
            <person name="Qin X."/>
            <person name="Galloway-Pena J.R."/>
            <person name="Sillanpaa J."/>
            <person name="Hyeob Roh J."/>
            <person name="Nallapareddy S.R."/>
            <person name="Chowdhury S."/>
            <person name="Bourgogne A."/>
            <person name="Choudhury T."/>
            <person name="Munzy D.M."/>
            <person name="Buhay C.J."/>
            <person name="Ding Y."/>
            <person name="Dugan-Rocha S."/>
            <person name="Liu W."/>
            <person name="Kovar C."/>
            <person name="Sodergren E."/>
            <person name="Highlander S."/>
            <person name="Petrosino J.F."/>
            <person name="Worley K.C."/>
            <person name="Gibbs R.A."/>
            <person name="Weinstock G.M."/>
            <person name="Murray B.E."/>
        </authorList>
    </citation>
    <scope>NUCLEOTIDE SEQUENCE [LARGE SCALE GENOMIC DNA]</scope>
    <source>
        <strain evidence="2">ATCC BAA-472 / TX0016 / DO</strain>
    </source>
</reference>
<dbReference type="Proteomes" id="UP000005269">
    <property type="component" value="Chromosome"/>
</dbReference>
<dbReference type="HOGENOM" id="CLU_3152458_0_0_9"/>
<dbReference type="AlphaFoldDB" id="I3TYQ1"/>